<evidence type="ECO:0000313" key="7">
    <source>
        <dbReference type="Proteomes" id="UP001497480"/>
    </source>
</evidence>
<dbReference type="InterPro" id="IPR000528">
    <property type="entry name" value="Plant_nsLTP"/>
</dbReference>
<organism evidence="6 7">
    <name type="scientific">Lupinus luteus</name>
    <name type="common">European yellow lupine</name>
    <dbReference type="NCBI Taxonomy" id="3873"/>
    <lineage>
        <taxon>Eukaryota</taxon>
        <taxon>Viridiplantae</taxon>
        <taxon>Streptophyta</taxon>
        <taxon>Embryophyta</taxon>
        <taxon>Tracheophyta</taxon>
        <taxon>Spermatophyta</taxon>
        <taxon>Magnoliopsida</taxon>
        <taxon>eudicotyledons</taxon>
        <taxon>Gunneridae</taxon>
        <taxon>Pentapetalae</taxon>
        <taxon>rosids</taxon>
        <taxon>fabids</taxon>
        <taxon>Fabales</taxon>
        <taxon>Fabaceae</taxon>
        <taxon>Papilionoideae</taxon>
        <taxon>50 kb inversion clade</taxon>
        <taxon>genistoids sensu lato</taxon>
        <taxon>core genistoids</taxon>
        <taxon>Genisteae</taxon>
        <taxon>Lupinus</taxon>
    </lineage>
</organism>
<dbReference type="InterPro" id="IPR016140">
    <property type="entry name" value="Bifunc_inhib/LTP/seed_store"/>
</dbReference>
<dbReference type="GO" id="GO:0008289">
    <property type="term" value="F:lipid binding"/>
    <property type="evidence" value="ECO:0007669"/>
    <property type="project" value="UniProtKB-KW"/>
</dbReference>
<comment type="function">
    <text evidence="3">Plant non-specific lipid-transfer proteins transfer phospholipids as well as galactolipids across membranes. May play a role in wax or cutin deposition in the cell walls of expanding epidermal cells and certain secretory tissues.</text>
</comment>
<dbReference type="PRINTS" id="PR00382">
    <property type="entry name" value="LIPIDTRNSFER"/>
</dbReference>
<evidence type="ECO:0000256" key="4">
    <source>
        <dbReference type="SAM" id="SignalP"/>
    </source>
</evidence>
<dbReference type="Gene3D" id="1.10.110.10">
    <property type="entry name" value="Plant lipid-transfer and hydrophobic proteins"/>
    <property type="match status" value="1"/>
</dbReference>
<comment type="similarity">
    <text evidence="1 3">Belongs to the plant LTP family.</text>
</comment>
<evidence type="ECO:0000256" key="1">
    <source>
        <dbReference type="ARBA" id="ARBA00009748"/>
    </source>
</evidence>
<accession>A0AAV1Y2Y0</accession>
<dbReference type="CDD" id="cd01960">
    <property type="entry name" value="nsLTP1"/>
    <property type="match status" value="1"/>
</dbReference>
<evidence type="ECO:0000256" key="2">
    <source>
        <dbReference type="ARBA" id="ARBA00023157"/>
    </source>
</evidence>
<dbReference type="AlphaFoldDB" id="A0AAV1Y2Y0"/>
<evidence type="ECO:0000259" key="5">
    <source>
        <dbReference type="SMART" id="SM00499"/>
    </source>
</evidence>
<dbReference type="SUPFAM" id="SSF47699">
    <property type="entry name" value="Bifunctional inhibitor/lipid-transfer protein/seed storage 2S albumin"/>
    <property type="match status" value="1"/>
</dbReference>
<dbReference type="PANTHER" id="PTHR33076">
    <property type="entry name" value="NON-SPECIFIC LIPID-TRANSFER PROTEIN 2-RELATED"/>
    <property type="match status" value="1"/>
</dbReference>
<dbReference type="InterPro" id="IPR036312">
    <property type="entry name" value="Bifun_inhib/LTP/seed_sf"/>
</dbReference>
<reference evidence="6 7" key="1">
    <citation type="submission" date="2024-03" db="EMBL/GenBank/DDBJ databases">
        <authorList>
            <person name="Martinez-Hernandez J."/>
        </authorList>
    </citation>
    <scope>NUCLEOTIDE SEQUENCE [LARGE SCALE GENOMIC DNA]</scope>
</reference>
<dbReference type="Proteomes" id="UP001497480">
    <property type="component" value="Unassembled WGS sequence"/>
</dbReference>
<feature type="domain" description="Bifunctional inhibitor/plant lipid transfer protein/seed storage helical" evidence="5">
    <location>
        <begin position="33"/>
        <end position="113"/>
    </location>
</feature>
<evidence type="ECO:0000313" key="6">
    <source>
        <dbReference type="EMBL" id="CAL0328346.1"/>
    </source>
</evidence>
<gene>
    <name evidence="6" type="ORF">LLUT_LOCUS29406</name>
</gene>
<keyword evidence="2" id="KW-1015">Disulfide bond</keyword>
<keyword evidence="7" id="KW-1185">Reference proteome</keyword>
<comment type="caution">
    <text evidence="6">The sequence shown here is derived from an EMBL/GenBank/DDBJ whole genome shotgun (WGS) entry which is preliminary data.</text>
</comment>
<keyword evidence="3" id="KW-0813">Transport</keyword>
<evidence type="ECO:0000256" key="3">
    <source>
        <dbReference type="RuleBase" id="RU000628"/>
    </source>
</evidence>
<dbReference type="GO" id="GO:0006869">
    <property type="term" value="P:lipid transport"/>
    <property type="evidence" value="ECO:0007669"/>
    <property type="project" value="InterPro"/>
</dbReference>
<sequence length="113" mass="11686">MATQKMLMKLTLLGMIISMVLGLVPLAYGAIPCGQIQLKIAPCLGYVRGPGGPAPGPCCNGVRAVNNEARTTPDRQDACKCLKNTVLSIPGINLATIAGIPAKCHADTARGKT</sequence>
<keyword evidence="3" id="KW-0446">Lipid-binding</keyword>
<dbReference type="SMART" id="SM00499">
    <property type="entry name" value="AAI"/>
    <property type="match status" value="1"/>
</dbReference>
<dbReference type="EMBL" id="CAXHTB010000021">
    <property type="protein sequence ID" value="CAL0328346.1"/>
    <property type="molecule type" value="Genomic_DNA"/>
</dbReference>
<dbReference type="Pfam" id="PF00234">
    <property type="entry name" value="Tryp_alpha_amyl"/>
    <property type="match status" value="1"/>
</dbReference>
<name>A0AAV1Y2Y0_LUPLU</name>
<feature type="chain" id="PRO_5043920488" description="Non-specific lipid-transfer protein" evidence="4">
    <location>
        <begin position="23"/>
        <end position="113"/>
    </location>
</feature>
<feature type="signal peptide" evidence="4">
    <location>
        <begin position="1"/>
        <end position="22"/>
    </location>
</feature>
<keyword evidence="4" id="KW-0732">Signal</keyword>
<protein>
    <recommendedName>
        <fullName evidence="3">Non-specific lipid-transfer protein</fullName>
    </recommendedName>
</protein>
<proteinExistence type="inferred from homology"/>